<organism evidence="3 4">
    <name type="scientific">Desulfoluna butyratoxydans</name>
    <dbReference type="NCBI Taxonomy" id="231438"/>
    <lineage>
        <taxon>Bacteria</taxon>
        <taxon>Pseudomonadati</taxon>
        <taxon>Thermodesulfobacteriota</taxon>
        <taxon>Desulfobacteria</taxon>
        <taxon>Desulfobacterales</taxon>
        <taxon>Desulfolunaceae</taxon>
        <taxon>Desulfoluna</taxon>
    </lineage>
</organism>
<keyword evidence="2" id="KW-1133">Transmembrane helix</keyword>
<sequence length="97" mass="10432">MNHDALESQMEALATEAQPNTPPKRSTHQQPIALAPAISKRWIVTLMLTAALFGAMITGLICLTSSPPPSALMQAVGTKQGEPTIDVFFLGIGRYRN</sequence>
<proteinExistence type="predicted"/>
<evidence type="ECO:0000256" key="2">
    <source>
        <dbReference type="SAM" id="Phobius"/>
    </source>
</evidence>
<protein>
    <submittedName>
        <fullName evidence="3">Uncharacterized protein</fullName>
    </submittedName>
</protein>
<keyword evidence="2" id="KW-0812">Transmembrane</keyword>
<evidence type="ECO:0000256" key="1">
    <source>
        <dbReference type="SAM" id="MobiDB-lite"/>
    </source>
</evidence>
<reference evidence="3 4" key="1">
    <citation type="submission" date="2019-03" db="EMBL/GenBank/DDBJ databases">
        <authorList>
            <person name="Nijsse B."/>
        </authorList>
    </citation>
    <scope>NUCLEOTIDE SEQUENCE [LARGE SCALE GENOMIC DNA]</scope>
    <source>
        <strain evidence="3">Desulfoluna butyratoxydans MSL71</strain>
    </source>
</reference>
<accession>A0A4U8YGX1</accession>
<feature type="transmembrane region" description="Helical" evidence="2">
    <location>
        <begin position="42"/>
        <end position="63"/>
    </location>
</feature>
<keyword evidence="2" id="KW-0472">Membrane</keyword>
<dbReference type="RefSeq" id="WP_180136674.1">
    <property type="nucleotide sequence ID" value="NZ_CAADHO010000001.1"/>
</dbReference>
<dbReference type="Proteomes" id="UP000507962">
    <property type="component" value="Unassembled WGS sequence"/>
</dbReference>
<evidence type="ECO:0000313" key="3">
    <source>
        <dbReference type="EMBL" id="VFQ42417.1"/>
    </source>
</evidence>
<evidence type="ECO:0000313" key="4">
    <source>
        <dbReference type="Proteomes" id="UP000507962"/>
    </source>
</evidence>
<gene>
    <name evidence="3" type="ORF">MSL71_350</name>
</gene>
<feature type="region of interest" description="Disordered" evidence="1">
    <location>
        <begin position="1"/>
        <end position="30"/>
    </location>
</feature>
<name>A0A4U8YGX1_9BACT</name>
<dbReference type="EMBL" id="CAADHO010000001">
    <property type="protein sequence ID" value="VFQ42417.1"/>
    <property type="molecule type" value="Genomic_DNA"/>
</dbReference>
<keyword evidence="4" id="KW-1185">Reference proteome</keyword>
<dbReference type="AlphaFoldDB" id="A0A4U8YGX1"/>